<organism evidence="2 3">
    <name type="scientific">Apiospora saccharicola</name>
    <dbReference type="NCBI Taxonomy" id="335842"/>
    <lineage>
        <taxon>Eukaryota</taxon>
        <taxon>Fungi</taxon>
        <taxon>Dikarya</taxon>
        <taxon>Ascomycota</taxon>
        <taxon>Pezizomycotina</taxon>
        <taxon>Sordariomycetes</taxon>
        <taxon>Xylariomycetidae</taxon>
        <taxon>Amphisphaeriales</taxon>
        <taxon>Apiosporaceae</taxon>
        <taxon>Apiospora</taxon>
    </lineage>
</organism>
<reference evidence="2 3" key="1">
    <citation type="submission" date="2023-01" db="EMBL/GenBank/DDBJ databases">
        <title>Analysis of 21 Apiospora genomes using comparative genomics revels a genus with tremendous synthesis potential of carbohydrate active enzymes and secondary metabolites.</title>
        <authorList>
            <person name="Sorensen T."/>
        </authorList>
    </citation>
    <scope>NUCLEOTIDE SEQUENCE [LARGE SCALE GENOMIC DNA]</scope>
    <source>
        <strain evidence="2 3">CBS 83171</strain>
    </source>
</reference>
<evidence type="ECO:0000256" key="1">
    <source>
        <dbReference type="SAM" id="Phobius"/>
    </source>
</evidence>
<feature type="transmembrane region" description="Helical" evidence="1">
    <location>
        <begin position="42"/>
        <end position="61"/>
    </location>
</feature>
<dbReference type="EMBL" id="JAQQWM010000001">
    <property type="protein sequence ID" value="KAK8081271.1"/>
    <property type="molecule type" value="Genomic_DNA"/>
</dbReference>
<gene>
    <name evidence="2" type="ORF">PG996_000052</name>
</gene>
<feature type="transmembrane region" description="Helical" evidence="1">
    <location>
        <begin position="73"/>
        <end position="99"/>
    </location>
</feature>
<name>A0ABR1WCM0_9PEZI</name>
<comment type="caution">
    <text evidence="2">The sequence shown here is derived from an EMBL/GenBank/DDBJ whole genome shotgun (WGS) entry which is preliminary data.</text>
</comment>
<sequence length="118" mass="12637">MDRDLLKSVQSTSPGSGNLILLSRDGGVRHFAPGQPAVVVDASIWAMFAISTAFMALRFYCRASRSGTLLRDDFVLAAGWACMLCSTSLLTTAMSMGYIDTVLGEMTITLLARCAHSP</sequence>
<dbReference type="Proteomes" id="UP001446871">
    <property type="component" value="Unassembled WGS sequence"/>
</dbReference>
<keyword evidence="1" id="KW-0472">Membrane</keyword>
<evidence type="ECO:0000313" key="2">
    <source>
        <dbReference type="EMBL" id="KAK8081271.1"/>
    </source>
</evidence>
<protein>
    <submittedName>
        <fullName evidence="2">Uncharacterized protein</fullName>
    </submittedName>
</protein>
<keyword evidence="3" id="KW-1185">Reference proteome</keyword>
<accession>A0ABR1WCM0</accession>
<keyword evidence="1" id="KW-1133">Transmembrane helix</keyword>
<evidence type="ECO:0000313" key="3">
    <source>
        <dbReference type="Proteomes" id="UP001446871"/>
    </source>
</evidence>
<keyword evidence="1" id="KW-0812">Transmembrane</keyword>
<proteinExistence type="predicted"/>